<gene>
    <name evidence="3" type="ordered locus">Mmcs_4543</name>
</gene>
<proteinExistence type="predicted"/>
<reference evidence="3" key="1">
    <citation type="submission" date="2006-06" db="EMBL/GenBank/DDBJ databases">
        <title>Complete sequence of chromosome of Mycobacterium sp. MCS.</title>
        <authorList>
            <consortium name="US DOE Joint Genome Institute"/>
            <person name="Copeland A."/>
            <person name="Lucas S."/>
            <person name="Lapidus A."/>
            <person name="Barry K."/>
            <person name="Detter J.C."/>
            <person name="Glavina del Rio T."/>
            <person name="Hammon N."/>
            <person name="Israni S."/>
            <person name="Dalin E."/>
            <person name="Tice H."/>
            <person name="Pitluck S."/>
            <person name="Martinez M."/>
            <person name="Schmutz J."/>
            <person name="Larimer F."/>
            <person name="Land M."/>
            <person name="Hauser L."/>
            <person name="Kyrpides N."/>
            <person name="Kim E."/>
            <person name="Miller C.D."/>
            <person name="Hughes J.E."/>
            <person name="Anderson A.J."/>
            <person name="Sims R.C."/>
            <person name="Richardson P."/>
        </authorList>
    </citation>
    <scope>NUCLEOTIDE SEQUENCE [LARGE SCALE GENOMIC DNA]</scope>
    <source>
        <strain evidence="3">MCS</strain>
    </source>
</reference>
<evidence type="ECO:0000259" key="2">
    <source>
        <dbReference type="Pfam" id="PF11887"/>
    </source>
</evidence>
<dbReference type="GO" id="GO:0005576">
    <property type="term" value="C:extracellular region"/>
    <property type="evidence" value="ECO:0007669"/>
    <property type="project" value="TreeGrafter"/>
</dbReference>
<dbReference type="NCBIfam" id="TIGR00996">
    <property type="entry name" value="Mtu_fam_mce"/>
    <property type="match status" value="1"/>
</dbReference>
<name>A0A5Q5BQI5_MYCSS</name>
<feature type="domain" description="Mammalian cell entry C-terminal" evidence="2">
    <location>
        <begin position="126"/>
        <end position="342"/>
    </location>
</feature>
<dbReference type="PANTHER" id="PTHR33371">
    <property type="entry name" value="INTERMEMBRANE PHOSPHOLIPID TRANSPORT SYSTEM BINDING PROTEIN MLAD-RELATED"/>
    <property type="match status" value="1"/>
</dbReference>
<dbReference type="GO" id="GO:0051701">
    <property type="term" value="P:biological process involved in interaction with host"/>
    <property type="evidence" value="ECO:0007669"/>
    <property type="project" value="TreeGrafter"/>
</dbReference>
<accession>A0A5Q5BQI5</accession>
<sequence precursor="true">MASHRRHPPYRLAGAVALAVFCVVAATISLQFRGAFAERVTLTLLSPRAGLVVDPGAKVTFNGVEIGRVTAISARADETAPAELALSVDPRHLHVIPANVIADIRASTVFGNKYVALRSPDHPAREPISPDLPIRSVAVTTEFNTLFETVVSLAERVDPVKLNQTLAATAEALTGLGARFGESLEHGAAILADLNPRMDQVRHDVARTADLAGIYADASPDLWSALDHAALTAATVNARRSDVDAALLAAAGFEAGADTLRRAGPYLVRGSADLQPTTALLDDYRGMIFCTIRNYHDVAPEIQRTLGGDNGYALRAAGTVLGAGNPYVYPDNLPRINARGGPGGRPGCWQKVTRELWPHPYLVMDTGYSLAPYNHAEFGQPFAMDYVWGRQLGELTINP</sequence>
<dbReference type="AlphaFoldDB" id="A0A5Q5BQI5"/>
<evidence type="ECO:0000313" key="3">
    <source>
        <dbReference type="EMBL" id="ABG10647.1"/>
    </source>
</evidence>
<evidence type="ECO:0000259" key="1">
    <source>
        <dbReference type="Pfam" id="PF02470"/>
    </source>
</evidence>
<protein>
    <submittedName>
        <fullName evidence="3">Mammalian cell entry</fullName>
    </submittedName>
</protein>
<dbReference type="Pfam" id="PF11887">
    <property type="entry name" value="Mce4_CUP1"/>
    <property type="match status" value="1"/>
</dbReference>
<organism evidence="3">
    <name type="scientific">Mycobacterium sp. (strain MCS)</name>
    <dbReference type="NCBI Taxonomy" id="164756"/>
    <lineage>
        <taxon>Bacteria</taxon>
        <taxon>Bacillati</taxon>
        <taxon>Actinomycetota</taxon>
        <taxon>Actinomycetes</taxon>
        <taxon>Mycobacteriales</taxon>
        <taxon>Mycobacteriaceae</taxon>
        <taxon>Mycobacterium</taxon>
    </lineage>
</organism>
<dbReference type="InterPro" id="IPR005693">
    <property type="entry name" value="Mce"/>
</dbReference>
<feature type="domain" description="Mce/MlaD" evidence="1">
    <location>
        <begin position="40"/>
        <end position="118"/>
    </location>
</feature>
<dbReference type="KEGG" id="mmc:Mmcs_4543"/>
<dbReference type="EMBL" id="CP000384">
    <property type="protein sequence ID" value="ABG10647.1"/>
    <property type="molecule type" value="Genomic_DNA"/>
</dbReference>
<dbReference type="InterPro" id="IPR052336">
    <property type="entry name" value="MlaD_Phospholipid_Transporter"/>
</dbReference>
<dbReference type="Pfam" id="PF02470">
    <property type="entry name" value="MlaD"/>
    <property type="match status" value="1"/>
</dbReference>
<dbReference type="InterPro" id="IPR003399">
    <property type="entry name" value="Mce/MlaD"/>
</dbReference>
<dbReference type="PANTHER" id="PTHR33371:SF19">
    <property type="entry name" value="MCE-FAMILY PROTEIN MCE4A"/>
    <property type="match status" value="1"/>
</dbReference>
<dbReference type="InterPro" id="IPR024516">
    <property type="entry name" value="Mce_C"/>
</dbReference>